<dbReference type="AlphaFoldDB" id="A0AA35W664"/>
<dbReference type="InterPro" id="IPR005814">
    <property type="entry name" value="Aminotrans_3"/>
</dbReference>
<dbReference type="Gene3D" id="3.90.1150.10">
    <property type="entry name" value="Aspartate Aminotransferase, domain 1"/>
    <property type="match status" value="1"/>
</dbReference>
<dbReference type="GO" id="GO:0008483">
    <property type="term" value="F:transaminase activity"/>
    <property type="evidence" value="ECO:0007669"/>
    <property type="project" value="InterPro"/>
</dbReference>
<dbReference type="InterPro" id="IPR015422">
    <property type="entry name" value="PyrdxlP-dep_Trfase_small"/>
</dbReference>
<dbReference type="GO" id="GO:0006779">
    <property type="term" value="P:porphyrin-containing compound biosynthetic process"/>
    <property type="evidence" value="ECO:0007669"/>
    <property type="project" value="UniProtKB-KW"/>
</dbReference>
<dbReference type="PANTHER" id="PTHR43713:SF3">
    <property type="entry name" value="GLUTAMATE-1-SEMIALDEHYDE 2,1-AMINOMUTASE 1, CHLOROPLASTIC-RELATED"/>
    <property type="match status" value="1"/>
</dbReference>
<evidence type="ECO:0000256" key="3">
    <source>
        <dbReference type="ARBA" id="ARBA00008981"/>
    </source>
</evidence>
<comment type="similarity">
    <text evidence="3">Belongs to the class-III pyridoxal-phosphate-dependent aminotransferase family. HemL subfamily.</text>
</comment>
<organism evidence="9 10">
    <name type="scientific">Geodia barretti</name>
    <name type="common">Barrett's horny sponge</name>
    <dbReference type="NCBI Taxonomy" id="519541"/>
    <lineage>
        <taxon>Eukaryota</taxon>
        <taxon>Metazoa</taxon>
        <taxon>Porifera</taxon>
        <taxon>Demospongiae</taxon>
        <taxon>Heteroscleromorpha</taxon>
        <taxon>Tetractinellida</taxon>
        <taxon>Astrophorina</taxon>
        <taxon>Geodiidae</taxon>
        <taxon>Geodia</taxon>
    </lineage>
</organism>
<dbReference type="EC" id="5.4.3.8" evidence="4"/>
<gene>
    <name evidence="9" type="ORF">GBAR_LOCUS2038</name>
</gene>
<dbReference type="PANTHER" id="PTHR43713">
    <property type="entry name" value="GLUTAMATE-1-SEMIALDEHYDE 2,1-AMINOMUTASE"/>
    <property type="match status" value="1"/>
</dbReference>
<keyword evidence="7" id="KW-0627">Porphyrin biosynthesis</keyword>
<evidence type="ECO:0000313" key="9">
    <source>
        <dbReference type="EMBL" id="CAI7997066.1"/>
    </source>
</evidence>
<evidence type="ECO:0000256" key="4">
    <source>
        <dbReference type="ARBA" id="ARBA00012143"/>
    </source>
</evidence>
<name>A0AA35W664_GEOBA</name>
<dbReference type="GO" id="GO:0042286">
    <property type="term" value="F:glutamate-1-semialdehyde 2,1-aminomutase activity"/>
    <property type="evidence" value="ECO:0007669"/>
    <property type="project" value="UniProtKB-EC"/>
</dbReference>
<keyword evidence="5 8" id="KW-0663">Pyridoxal phosphate</keyword>
<dbReference type="FunFam" id="3.40.640.10:FF:000021">
    <property type="entry name" value="Glutamate-1-semialdehyde 2,1-aminomutase"/>
    <property type="match status" value="1"/>
</dbReference>
<dbReference type="InterPro" id="IPR015421">
    <property type="entry name" value="PyrdxlP-dep_Trfase_major"/>
</dbReference>
<dbReference type="Pfam" id="PF00202">
    <property type="entry name" value="Aminotran_3"/>
    <property type="match status" value="1"/>
</dbReference>
<keyword evidence="10" id="KW-1185">Reference proteome</keyword>
<sequence>MTQRTPLERDLLEKAAQFLPGSGTGNTTYPDELKFLVREGKGGRIWDVSGNEYVDWLMGSGPMILGHAHPAVTEAVLSAVGRGSTFFTTNDQAVLLAEELVDAVPCAEQVRFMTSGTDACFQAMRAARAYTGKEKILKFEGGYHGSSDYAMMSVFASAAVEFPQAEPNTAGIPKALNDLMLVSQFNDLDTTAAIVSAHKDEIAAVIVEPLQRTIAPNPGFLQGLRKITQEAGLLLIFDEIVTGFRLAYGGAQEYYGVTPDMCTVGKIMGGGYPLAALMGNADVMSVYDRAAAPADSYVDQIGTLNAFPIACAAGLATLAELRAEGAYDRLHEVGGRIRSALVDACETEGFSVQSVGEDAIFDIYFADHPVRNFRDGLAADGQPLARLNAGLLGRGILKSWPQKFYPSIAHTDADIDRTVDAIREVAPTIKG</sequence>
<evidence type="ECO:0000256" key="6">
    <source>
        <dbReference type="ARBA" id="ARBA00023235"/>
    </source>
</evidence>
<comment type="cofactor">
    <cofactor evidence="1">
        <name>pyridoxal 5'-phosphate</name>
        <dbReference type="ChEBI" id="CHEBI:597326"/>
    </cofactor>
</comment>
<dbReference type="SUPFAM" id="SSF53383">
    <property type="entry name" value="PLP-dependent transferases"/>
    <property type="match status" value="1"/>
</dbReference>
<evidence type="ECO:0000256" key="5">
    <source>
        <dbReference type="ARBA" id="ARBA00022898"/>
    </source>
</evidence>
<protein>
    <recommendedName>
        <fullName evidence="4">glutamate-1-semialdehyde 2,1-aminomutase</fullName>
        <ecNumber evidence="4">5.4.3.8</ecNumber>
    </recommendedName>
</protein>
<evidence type="ECO:0000256" key="2">
    <source>
        <dbReference type="ARBA" id="ARBA00004819"/>
    </source>
</evidence>
<evidence type="ECO:0000256" key="7">
    <source>
        <dbReference type="ARBA" id="ARBA00023244"/>
    </source>
</evidence>
<proteinExistence type="inferred from homology"/>
<evidence type="ECO:0000256" key="1">
    <source>
        <dbReference type="ARBA" id="ARBA00001933"/>
    </source>
</evidence>
<accession>A0AA35W664</accession>
<dbReference type="InterPro" id="IPR015424">
    <property type="entry name" value="PyrdxlP-dep_Trfase"/>
</dbReference>
<dbReference type="Proteomes" id="UP001174909">
    <property type="component" value="Unassembled WGS sequence"/>
</dbReference>
<comment type="pathway">
    <text evidence="2">Porphyrin-containing compound metabolism; protoporphyrin-IX biosynthesis; 5-aminolevulinate from L-glutamyl-tRNA(Glu): step 2/2.</text>
</comment>
<dbReference type="CDD" id="cd00610">
    <property type="entry name" value="OAT_like"/>
    <property type="match status" value="1"/>
</dbReference>
<keyword evidence="6" id="KW-0413">Isomerase</keyword>
<dbReference type="GO" id="GO:0030170">
    <property type="term" value="F:pyridoxal phosphate binding"/>
    <property type="evidence" value="ECO:0007669"/>
    <property type="project" value="InterPro"/>
</dbReference>
<evidence type="ECO:0000313" key="10">
    <source>
        <dbReference type="Proteomes" id="UP001174909"/>
    </source>
</evidence>
<reference evidence="9" key="1">
    <citation type="submission" date="2023-03" db="EMBL/GenBank/DDBJ databases">
        <authorList>
            <person name="Steffen K."/>
            <person name="Cardenas P."/>
        </authorList>
    </citation>
    <scope>NUCLEOTIDE SEQUENCE</scope>
</reference>
<comment type="caution">
    <text evidence="9">The sequence shown here is derived from an EMBL/GenBank/DDBJ whole genome shotgun (WGS) entry which is preliminary data.</text>
</comment>
<evidence type="ECO:0000256" key="8">
    <source>
        <dbReference type="RuleBase" id="RU003560"/>
    </source>
</evidence>
<dbReference type="Gene3D" id="3.40.640.10">
    <property type="entry name" value="Type I PLP-dependent aspartate aminotransferase-like (Major domain)"/>
    <property type="match status" value="1"/>
</dbReference>
<dbReference type="EMBL" id="CASHTH010000293">
    <property type="protein sequence ID" value="CAI7997066.1"/>
    <property type="molecule type" value="Genomic_DNA"/>
</dbReference>